<evidence type="ECO:0000313" key="7">
    <source>
        <dbReference type="EMBL" id="PAS92114.1"/>
    </source>
</evidence>
<dbReference type="OrthoDB" id="9790194at2"/>
<dbReference type="SUPFAM" id="SSF52833">
    <property type="entry name" value="Thioredoxin-like"/>
    <property type="match status" value="1"/>
</dbReference>
<evidence type="ECO:0000256" key="2">
    <source>
        <dbReference type="ARBA" id="ARBA00023008"/>
    </source>
</evidence>
<name>A0A272EPR1_9RHOO</name>
<feature type="disulfide bond" description="Redox-active" evidence="4">
    <location>
        <begin position="69"/>
        <end position="73"/>
    </location>
</feature>
<keyword evidence="9" id="KW-1185">Reference proteome</keyword>
<dbReference type="RefSeq" id="WP_095525411.1">
    <property type="nucleotide sequence ID" value="NZ_MDUX01000051.1"/>
</dbReference>
<dbReference type="GO" id="GO:0046872">
    <property type="term" value="F:metal ion binding"/>
    <property type="evidence" value="ECO:0007669"/>
    <property type="project" value="UniProtKB-KW"/>
</dbReference>
<dbReference type="InterPro" id="IPR036249">
    <property type="entry name" value="Thioredoxin-like_sf"/>
</dbReference>
<evidence type="ECO:0000256" key="4">
    <source>
        <dbReference type="PIRSR" id="PIRSR603782-2"/>
    </source>
</evidence>
<dbReference type="InterPro" id="IPR003782">
    <property type="entry name" value="SCO1/SenC"/>
</dbReference>
<keyword evidence="3" id="KW-0479">Metal-binding</keyword>
<dbReference type="Proteomes" id="UP000623509">
    <property type="component" value="Unassembled WGS sequence"/>
</dbReference>
<evidence type="ECO:0000256" key="1">
    <source>
        <dbReference type="ARBA" id="ARBA00010996"/>
    </source>
</evidence>
<dbReference type="Gene3D" id="3.40.30.10">
    <property type="entry name" value="Glutaredoxin"/>
    <property type="match status" value="1"/>
</dbReference>
<dbReference type="PANTHER" id="PTHR12151">
    <property type="entry name" value="ELECTRON TRANSPORT PROTIN SCO1/SENC FAMILY MEMBER"/>
    <property type="match status" value="1"/>
</dbReference>
<dbReference type="EMBL" id="MDUX01000051">
    <property type="protein sequence ID" value="KAF7598371.1"/>
    <property type="molecule type" value="Genomic_DNA"/>
</dbReference>
<dbReference type="PANTHER" id="PTHR12151:SF25">
    <property type="entry name" value="LINALOOL DEHYDRATASE_ISOMERASE DOMAIN-CONTAINING PROTEIN"/>
    <property type="match status" value="1"/>
</dbReference>
<comment type="similarity">
    <text evidence="1">Belongs to the SCO1/2 family.</text>
</comment>
<organism evidence="7 8">
    <name type="scientific">Candidatus Dactylopiibacterium carminicum</name>
    <dbReference type="NCBI Taxonomy" id="857335"/>
    <lineage>
        <taxon>Bacteria</taxon>
        <taxon>Pseudomonadati</taxon>
        <taxon>Pseudomonadota</taxon>
        <taxon>Betaproteobacteria</taxon>
        <taxon>Rhodocyclales</taxon>
        <taxon>Rhodocyclaceae</taxon>
        <taxon>Candidatus Dactylopiibacterium</taxon>
    </lineage>
</organism>
<feature type="domain" description="Thioredoxin" evidence="5">
    <location>
        <begin position="10"/>
        <end position="192"/>
    </location>
</feature>
<dbReference type="Pfam" id="PF02630">
    <property type="entry name" value="SCO1-SenC"/>
    <property type="match status" value="1"/>
</dbReference>
<feature type="binding site" evidence="3">
    <location>
        <position position="69"/>
    </location>
    <ligand>
        <name>Cu cation</name>
        <dbReference type="ChEBI" id="CHEBI:23378"/>
    </ligand>
</feature>
<evidence type="ECO:0000313" key="8">
    <source>
        <dbReference type="Proteomes" id="UP000216107"/>
    </source>
</evidence>
<evidence type="ECO:0000313" key="6">
    <source>
        <dbReference type="EMBL" id="KAF7598371.1"/>
    </source>
</evidence>
<evidence type="ECO:0000313" key="9">
    <source>
        <dbReference type="Proteomes" id="UP000623509"/>
    </source>
</evidence>
<dbReference type="CDD" id="cd02968">
    <property type="entry name" value="SCO"/>
    <property type="match status" value="1"/>
</dbReference>
<keyword evidence="4" id="KW-1015">Disulfide bond</keyword>
<feature type="binding site" evidence="3">
    <location>
        <position position="73"/>
    </location>
    <ligand>
        <name>Cu cation</name>
        <dbReference type="ChEBI" id="CHEBI:23378"/>
    </ligand>
</feature>
<proteinExistence type="inferred from homology"/>
<reference evidence="7 8" key="2">
    <citation type="submission" date="2017-07" db="EMBL/GenBank/DDBJ databases">
        <title>Candidatus Dactylopiibacterium carminicum, a nitrogen-fixing symbiont of the cochineal insect Dactylopius coccus and Dactylopius opuntiae (Hemiptera: Coccoidea: Dactylopiidae).</title>
        <authorList>
            <person name="Vera A."/>
        </authorList>
    </citation>
    <scope>NUCLEOTIDE SEQUENCE [LARGE SCALE GENOMIC DNA]</scope>
    <source>
        <strain evidence="7 8">NFDCM</strain>
    </source>
</reference>
<evidence type="ECO:0000259" key="5">
    <source>
        <dbReference type="PROSITE" id="PS51352"/>
    </source>
</evidence>
<dbReference type="InterPro" id="IPR013766">
    <property type="entry name" value="Thioredoxin_domain"/>
</dbReference>
<comment type="caution">
    <text evidence="7">The sequence shown here is derived from an EMBL/GenBank/DDBJ whole genome shotgun (WGS) entry which is preliminary data.</text>
</comment>
<dbReference type="AlphaFoldDB" id="A0A272EPR1"/>
<protein>
    <submittedName>
        <fullName evidence="7">SCO family protein</fullName>
    </submittedName>
</protein>
<dbReference type="Proteomes" id="UP000216107">
    <property type="component" value="Unassembled WGS sequence"/>
</dbReference>
<sequence length="194" mass="21310">MKRRQFITALLAGIALPGCDDGPRFNNVSTPKARYGPGLQRLRDQHGRTHTLADFQGKVVAVFFGYTFCPDVCPTSLMMLRQTQQLLGADGARVQVIFVSVDPGRDTPERLGRYVTAFNPDYLALSGSEAELAAVAGEFGVYYKKKNDSGDFYTIDHTAGCYVFDPAGQARLFVRHGETPQRLAEDLCLLLAGQ</sequence>
<reference evidence="6 9" key="1">
    <citation type="submission" date="2016-08" db="EMBL/GenBank/DDBJ databases">
        <title>Candidatus Dactylopiibacterium carminicum genome sequence.</title>
        <authorList>
            <person name="Ramirez-Puebla S.T."/>
            <person name="Ormeno-Orrillo E."/>
            <person name="Vera-Ponce De Leon A."/>
            <person name="Luis L."/>
            <person name="Sanchez-Flores A."/>
            <person name="Monica R."/>
            <person name="Martinez-Romero E."/>
        </authorList>
    </citation>
    <scope>NUCLEOTIDE SEQUENCE [LARGE SCALE GENOMIC DNA]</scope>
    <source>
        <strain evidence="6">END1</strain>
    </source>
</reference>
<dbReference type="EMBL" id="NMRN01000047">
    <property type="protein sequence ID" value="PAS92114.1"/>
    <property type="molecule type" value="Genomic_DNA"/>
</dbReference>
<keyword evidence="2 3" id="KW-0186">Copper</keyword>
<evidence type="ECO:0000256" key="3">
    <source>
        <dbReference type="PIRSR" id="PIRSR603782-1"/>
    </source>
</evidence>
<gene>
    <name evidence="6" type="ORF">BGI27_13595</name>
    <name evidence="7" type="ORF">CGU29_12960</name>
</gene>
<dbReference type="PROSITE" id="PS51352">
    <property type="entry name" value="THIOREDOXIN_2"/>
    <property type="match status" value="1"/>
</dbReference>
<feature type="binding site" evidence="3">
    <location>
        <position position="157"/>
    </location>
    <ligand>
        <name>Cu cation</name>
        <dbReference type="ChEBI" id="CHEBI:23378"/>
    </ligand>
</feature>
<accession>A0A272EPR1</accession>